<dbReference type="GO" id="GO:0071949">
    <property type="term" value="F:FAD binding"/>
    <property type="evidence" value="ECO:0007669"/>
    <property type="project" value="InterPro"/>
</dbReference>
<evidence type="ECO:0000256" key="2">
    <source>
        <dbReference type="ARBA" id="ARBA00022630"/>
    </source>
</evidence>
<comment type="cofactor">
    <cofactor evidence="1">
        <name>FAD</name>
        <dbReference type="ChEBI" id="CHEBI:57692"/>
    </cofactor>
</comment>
<sequence length="432" mass="45546">MPTIVGQHVLATGGGRRTVNANRRWQTVVDSEDAMSAQPPAPLPAGLPTSTDVLVVGAGPVGLALAAALTSRGVDVVLVDRQAEGANTSRAAVVHARTLEVLEAVGVTDELVGRGVVVPRFTVRDGDRALLAIDFDGLPTRYPYTLMVPQDVTEEVLAARLRATGGEVRRGHEVVSLVQDGDGVTAATATGETVRARYAVGADGMHSTVRELAGIGFAGAGYAQSFVLADVRLDWGLRPDEVQLFFSPAGLVVVAPLPGGRHRIVATMDDAPERPALADVQALLDERGPRRSPGRVTEVVWSSRFRVHHRLADRYRAGRVLLAGDAAHVHSPAGGQGMNTGLQDAIALAPRLAAVLAGDAPAASLDAYEAERRPVAEGVVRMTDRMTRAATSGGAPARRARNLLLRVLDRVPAVRRRMAMRLSELTAGAPRT</sequence>
<dbReference type="EMBL" id="VSFF01000011">
    <property type="protein sequence ID" value="TYC11030.1"/>
    <property type="molecule type" value="Genomic_DNA"/>
</dbReference>
<comment type="caution">
    <text evidence="5">The sequence shown here is derived from an EMBL/GenBank/DDBJ whole genome shotgun (WGS) entry which is preliminary data.</text>
</comment>
<dbReference type="PANTHER" id="PTHR43004">
    <property type="entry name" value="TRK SYSTEM POTASSIUM UPTAKE PROTEIN"/>
    <property type="match status" value="1"/>
</dbReference>
<dbReference type="InterPro" id="IPR036188">
    <property type="entry name" value="FAD/NAD-bd_sf"/>
</dbReference>
<dbReference type="OrthoDB" id="8670884at2"/>
<dbReference type="InterPro" id="IPR050641">
    <property type="entry name" value="RIFMO-like"/>
</dbReference>
<feature type="domain" description="FAD-binding" evidence="4">
    <location>
        <begin position="51"/>
        <end position="382"/>
    </location>
</feature>
<evidence type="ECO:0000256" key="1">
    <source>
        <dbReference type="ARBA" id="ARBA00001974"/>
    </source>
</evidence>
<keyword evidence="2" id="KW-0285">Flavoprotein</keyword>
<organism evidence="5 6">
    <name type="scientific">Actinomadura syzygii</name>
    <dbReference type="NCBI Taxonomy" id="1427538"/>
    <lineage>
        <taxon>Bacteria</taxon>
        <taxon>Bacillati</taxon>
        <taxon>Actinomycetota</taxon>
        <taxon>Actinomycetes</taxon>
        <taxon>Streptosporangiales</taxon>
        <taxon>Thermomonosporaceae</taxon>
        <taxon>Actinomadura</taxon>
    </lineage>
</organism>
<dbReference type="Pfam" id="PF01494">
    <property type="entry name" value="FAD_binding_3"/>
    <property type="match status" value="1"/>
</dbReference>
<keyword evidence="6" id="KW-1185">Reference proteome</keyword>
<protein>
    <submittedName>
        <fullName evidence="5">FAD-dependent oxidoreductase</fullName>
    </submittedName>
</protein>
<dbReference type="PRINTS" id="PR00420">
    <property type="entry name" value="RNGMNOXGNASE"/>
</dbReference>
<dbReference type="AlphaFoldDB" id="A0A5D0TZX5"/>
<evidence type="ECO:0000256" key="3">
    <source>
        <dbReference type="ARBA" id="ARBA00022827"/>
    </source>
</evidence>
<dbReference type="RefSeq" id="WP_148353239.1">
    <property type="nucleotide sequence ID" value="NZ_JBHSBF010000011.1"/>
</dbReference>
<evidence type="ECO:0000313" key="6">
    <source>
        <dbReference type="Proteomes" id="UP000322634"/>
    </source>
</evidence>
<name>A0A5D0TZX5_9ACTN</name>
<accession>A0A5D0TZX5</accession>
<reference evidence="5 6" key="1">
    <citation type="submission" date="2019-08" db="EMBL/GenBank/DDBJ databases">
        <title>Actinomadura sp. nov. CYP1-5 isolated from mountain soil.</title>
        <authorList>
            <person name="Songsumanus A."/>
            <person name="Kuncharoen N."/>
            <person name="Kudo T."/>
            <person name="Yuki M."/>
            <person name="Igarashi Y."/>
            <person name="Tanasupawat S."/>
        </authorList>
    </citation>
    <scope>NUCLEOTIDE SEQUENCE [LARGE SCALE GENOMIC DNA]</scope>
    <source>
        <strain evidence="5 6">GKU157</strain>
    </source>
</reference>
<dbReference type="InterPro" id="IPR002938">
    <property type="entry name" value="FAD-bd"/>
</dbReference>
<dbReference type="Gene3D" id="3.30.70.2450">
    <property type="match status" value="1"/>
</dbReference>
<dbReference type="GO" id="GO:0016709">
    <property type="term" value="F:oxidoreductase activity, acting on paired donors, with incorporation or reduction of molecular oxygen, NAD(P)H as one donor, and incorporation of one atom of oxygen"/>
    <property type="evidence" value="ECO:0007669"/>
    <property type="project" value="UniProtKB-ARBA"/>
</dbReference>
<dbReference type="Proteomes" id="UP000322634">
    <property type="component" value="Unassembled WGS sequence"/>
</dbReference>
<gene>
    <name evidence="5" type="ORF">FXF65_29105</name>
</gene>
<dbReference type="SUPFAM" id="SSF51905">
    <property type="entry name" value="FAD/NAD(P)-binding domain"/>
    <property type="match status" value="1"/>
</dbReference>
<evidence type="ECO:0000259" key="4">
    <source>
        <dbReference type="Pfam" id="PF01494"/>
    </source>
</evidence>
<keyword evidence="3" id="KW-0274">FAD</keyword>
<proteinExistence type="predicted"/>
<dbReference type="PANTHER" id="PTHR43004:SF19">
    <property type="entry name" value="BINDING MONOOXYGENASE, PUTATIVE (JCVI)-RELATED"/>
    <property type="match status" value="1"/>
</dbReference>
<evidence type="ECO:0000313" key="5">
    <source>
        <dbReference type="EMBL" id="TYC11030.1"/>
    </source>
</evidence>
<dbReference type="Gene3D" id="3.50.50.60">
    <property type="entry name" value="FAD/NAD(P)-binding domain"/>
    <property type="match status" value="1"/>
</dbReference>